<keyword evidence="2" id="KW-1185">Reference proteome</keyword>
<gene>
    <name evidence="1" type="ORF">Pla100_34870</name>
</gene>
<proteinExistence type="predicted"/>
<dbReference type="Proteomes" id="UP000316213">
    <property type="component" value="Unassembled WGS sequence"/>
</dbReference>
<reference evidence="1 2" key="1">
    <citation type="submission" date="2019-02" db="EMBL/GenBank/DDBJ databases">
        <title>Deep-cultivation of Planctomycetes and their phenomic and genomic characterization uncovers novel biology.</title>
        <authorList>
            <person name="Wiegand S."/>
            <person name="Jogler M."/>
            <person name="Boedeker C."/>
            <person name="Pinto D."/>
            <person name="Vollmers J."/>
            <person name="Rivas-Marin E."/>
            <person name="Kohn T."/>
            <person name="Peeters S.H."/>
            <person name="Heuer A."/>
            <person name="Rast P."/>
            <person name="Oberbeckmann S."/>
            <person name="Bunk B."/>
            <person name="Jeske O."/>
            <person name="Meyerdierks A."/>
            <person name="Storesund J.E."/>
            <person name="Kallscheuer N."/>
            <person name="Luecker S."/>
            <person name="Lage O.M."/>
            <person name="Pohl T."/>
            <person name="Merkel B.J."/>
            <person name="Hornburger P."/>
            <person name="Mueller R.-W."/>
            <person name="Bruemmer F."/>
            <person name="Labrenz M."/>
            <person name="Spormann A.M."/>
            <person name="Op Den Camp H."/>
            <person name="Overmann J."/>
            <person name="Amann R."/>
            <person name="Jetten M.S.M."/>
            <person name="Mascher T."/>
            <person name="Medema M.H."/>
            <person name="Devos D.P."/>
            <person name="Kaster A.-K."/>
            <person name="Ovreas L."/>
            <person name="Rohde M."/>
            <person name="Galperin M.Y."/>
            <person name="Jogler C."/>
        </authorList>
    </citation>
    <scope>NUCLEOTIDE SEQUENCE [LARGE SCALE GENOMIC DNA]</scope>
    <source>
        <strain evidence="1 2">Pla100</strain>
    </source>
</reference>
<organism evidence="1 2">
    <name type="scientific">Neorhodopirellula pilleata</name>
    <dbReference type="NCBI Taxonomy" id="2714738"/>
    <lineage>
        <taxon>Bacteria</taxon>
        <taxon>Pseudomonadati</taxon>
        <taxon>Planctomycetota</taxon>
        <taxon>Planctomycetia</taxon>
        <taxon>Pirellulales</taxon>
        <taxon>Pirellulaceae</taxon>
        <taxon>Neorhodopirellula</taxon>
    </lineage>
</organism>
<comment type="caution">
    <text evidence="1">The sequence shown here is derived from an EMBL/GenBank/DDBJ whole genome shotgun (WGS) entry which is preliminary data.</text>
</comment>
<dbReference type="AlphaFoldDB" id="A0A5C6A4S9"/>
<name>A0A5C6A4S9_9BACT</name>
<evidence type="ECO:0000313" key="2">
    <source>
        <dbReference type="Proteomes" id="UP000316213"/>
    </source>
</evidence>
<dbReference type="EMBL" id="SJPM01000007">
    <property type="protein sequence ID" value="TWT94914.1"/>
    <property type="molecule type" value="Genomic_DNA"/>
</dbReference>
<accession>A0A5C6A4S9</accession>
<protein>
    <submittedName>
        <fullName evidence="1">Uncharacterized protein</fullName>
    </submittedName>
</protein>
<evidence type="ECO:0000313" key="1">
    <source>
        <dbReference type="EMBL" id="TWT94914.1"/>
    </source>
</evidence>
<sequence length="59" mass="6669">MTEMESHRTKRCTSAAKWGVLKWKISRRGDVIANVLATRCSIVLVLSETVLVLVIEKQL</sequence>